<dbReference type="OrthoDB" id="2692747at2759"/>
<dbReference type="EMBL" id="KN833688">
    <property type="protein sequence ID" value="KIK29774.1"/>
    <property type="molecule type" value="Genomic_DNA"/>
</dbReference>
<gene>
    <name evidence="4" type="ORF">PISMIDRAFT_671712</name>
</gene>
<dbReference type="InterPro" id="IPR056884">
    <property type="entry name" value="NPHP3-like_N"/>
</dbReference>
<evidence type="ECO:0000256" key="2">
    <source>
        <dbReference type="SAM" id="MobiDB-lite"/>
    </source>
</evidence>
<dbReference type="HOGENOM" id="CLU_000288_6_0_1"/>
<organism evidence="4 5">
    <name type="scientific">Pisolithus microcarpus 441</name>
    <dbReference type="NCBI Taxonomy" id="765257"/>
    <lineage>
        <taxon>Eukaryota</taxon>
        <taxon>Fungi</taxon>
        <taxon>Dikarya</taxon>
        <taxon>Basidiomycota</taxon>
        <taxon>Agaricomycotina</taxon>
        <taxon>Agaricomycetes</taxon>
        <taxon>Agaricomycetidae</taxon>
        <taxon>Boletales</taxon>
        <taxon>Sclerodermatineae</taxon>
        <taxon>Pisolithaceae</taxon>
        <taxon>Pisolithus</taxon>
    </lineage>
</organism>
<keyword evidence="1" id="KW-0677">Repeat</keyword>
<dbReference type="Gene3D" id="3.40.50.300">
    <property type="entry name" value="P-loop containing nucleotide triphosphate hydrolases"/>
    <property type="match status" value="1"/>
</dbReference>
<evidence type="ECO:0000313" key="5">
    <source>
        <dbReference type="Proteomes" id="UP000054018"/>
    </source>
</evidence>
<name>A0A0C9ZUT4_9AGAM</name>
<dbReference type="SUPFAM" id="SSF52540">
    <property type="entry name" value="P-loop containing nucleoside triphosphate hydrolases"/>
    <property type="match status" value="1"/>
</dbReference>
<evidence type="ECO:0000313" key="4">
    <source>
        <dbReference type="EMBL" id="KIK29774.1"/>
    </source>
</evidence>
<evidence type="ECO:0000256" key="1">
    <source>
        <dbReference type="ARBA" id="ARBA00022737"/>
    </source>
</evidence>
<evidence type="ECO:0000259" key="3">
    <source>
        <dbReference type="PROSITE" id="PS50837"/>
    </source>
</evidence>
<proteinExistence type="predicted"/>
<feature type="compositionally biased region" description="Polar residues" evidence="2">
    <location>
        <begin position="566"/>
        <end position="579"/>
    </location>
</feature>
<protein>
    <recommendedName>
        <fullName evidence="3">NACHT domain-containing protein</fullName>
    </recommendedName>
</protein>
<dbReference type="Pfam" id="PF24883">
    <property type="entry name" value="NPHP3_N"/>
    <property type="match status" value="1"/>
</dbReference>
<dbReference type="Proteomes" id="UP000054018">
    <property type="component" value="Unassembled WGS sequence"/>
</dbReference>
<keyword evidence="5" id="KW-1185">Reference proteome</keyword>
<feature type="compositionally biased region" description="Acidic residues" evidence="2">
    <location>
        <begin position="444"/>
        <end position="458"/>
    </location>
</feature>
<dbReference type="InterPro" id="IPR007111">
    <property type="entry name" value="NACHT_NTPase"/>
</dbReference>
<feature type="region of interest" description="Disordered" evidence="2">
    <location>
        <begin position="444"/>
        <end position="467"/>
    </location>
</feature>
<accession>A0A0C9ZUT4</accession>
<reference evidence="5" key="2">
    <citation type="submission" date="2015-01" db="EMBL/GenBank/DDBJ databases">
        <title>Evolutionary Origins and Diversification of the Mycorrhizal Mutualists.</title>
        <authorList>
            <consortium name="DOE Joint Genome Institute"/>
            <consortium name="Mycorrhizal Genomics Consortium"/>
            <person name="Kohler A."/>
            <person name="Kuo A."/>
            <person name="Nagy L.G."/>
            <person name="Floudas D."/>
            <person name="Copeland A."/>
            <person name="Barry K.W."/>
            <person name="Cichocki N."/>
            <person name="Veneault-Fourrey C."/>
            <person name="LaButti K."/>
            <person name="Lindquist E.A."/>
            <person name="Lipzen A."/>
            <person name="Lundell T."/>
            <person name="Morin E."/>
            <person name="Murat C."/>
            <person name="Riley R."/>
            <person name="Ohm R."/>
            <person name="Sun H."/>
            <person name="Tunlid A."/>
            <person name="Henrissat B."/>
            <person name="Grigoriev I.V."/>
            <person name="Hibbett D.S."/>
            <person name="Martin F."/>
        </authorList>
    </citation>
    <scope>NUCLEOTIDE SEQUENCE [LARGE SCALE GENOMIC DNA]</scope>
    <source>
        <strain evidence="5">441</strain>
    </source>
</reference>
<dbReference type="AlphaFoldDB" id="A0A0C9ZUT4"/>
<dbReference type="PANTHER" id="PTHR10039:SF14">
    <property type="entry name" value="NACHT DOMAIN-CONTAINING PROTEIN"/>
    <property type="match status" value="1"/>
</dbReference>
<dbReference type="PROSITE" id="PS50837">
    <property type="entry name" value="NACHT"/>
    <property type="match status" value="1"/>
</dbReference>
<feature type="region of interest" description="Disordered" evidence="2">
    <location>
        <begin position="549"/>
        <end position="579"/>
    </location>
</feature>
<dbReference type="InterPro" id="IPR027417">
    <property type="entry name" value="P-loop_NTPase"/>
</dbReference>
<sequence>MQQYRDRTIRDIHNNICRIFKDHNLDGMAYAVGADLNRAKKCLDGTRTEILQEIMDWINDPDANAPRVLWLHGQAGRGKSAIAHTIASWIKDVGGLGSCFCFARDRHSECREEKILTTIARDLADGDPAFRRALADVISNDPSLKTMPDMMQQWQRLILEPLSKIKFGNVVIVIDALDESGSVQSRKRILSLLTSTDVTHFPPNLCILLTSRLQPDIARALSVVQLVKVISLDNIPIALAEHDIQLYVSSELAHLPEIRTTEVQNIVGKSSGLFEWARLACEFIEPDWPGRTVIERYNEIMTHDSGGGVLDVTYSAILTDSIPQDRFTLARFHSVMRQIMSTSVPQRLDALNEMRNHFPSDKDHFDVIVILRFMAPLLSGIADRSALVRPVHPSFYDFLRDCSRSGIYCAYGSNTGMHSSFAFALLHTLSSDTESNIRGLEGSLEDEAETGQEDEVETGQEGADRRTDSVHLEIDEPLIDEYFPGPDYWEFGTSPLSPCTGPEVRKTGLMSRLATLLRKRKSPQCTQERMRTFPVAAARKNMRLLVAPWKANKRGGQTDEPGEGNTLHQIDTVTSADRR</sequence>
<dbReference type="PANTHER" id="PTHR10039">
    <property type="entry name" value="AMELOGENIN"/>
    <property type="match status" value="1"/>
</dbReference>
<reference evidence="4 5" key="1">
    <citation type="submission" date="2014-04" db="EMBL/GenBank/DDBJ databases">
        <authorList>
            <consortium name="DOE Joint Genome Institute"/>
            <person name="Kuo A."/>
            <person name="Kohler A."/>
            <person name="Costa M.D."/>
            <person name="Nagy L.G."/>
            <person name="Floudas D."/>
            <person name="Copeland A."/>
            <person name="Barry K.W."/>
            <person name="Cichocki N."/>
            <person name="Veneault-Fourrey C."/>
            <person name="LaButti K."/>
            <person name="Lindquist E.A."/>
            <person name="Lipzen A."/>
            <person name="Lundell T."/>
            <person name="Morin E."/>
            <person name="Murat C."/>
            <person name="Sun H."/>
            <person name="Tunlid A."/>
            <person name="Henrissat B."/>
            <person name="Grigoriev I.V."/>
            <person name="Hibbett D.S."/>
            <person name="Martin F."/>
            <person name="Nordberg H.P."/>
            <person name="Cantor M.N."/>
            <person name="Hua S.X."/>
        </authorList>
    </citation>
    <scope>NUCLEOTIDE SEQUENCE [LARGE SCALE GENOMIC DNA]</scope>
    <source>
        <strain evidence="4 5">441</strain>
    </source>
</reference>
<feature type="domain" description="NACHT" evidence="3">
    <location>
        <begin position="67"/>
        <end position="212"/>
    </location>
</feature>